<keyword evidence="2" id="KW-1185">Reference proteome</keyword>
<name>A0A5N5TB01_9CRUS</name>
<evidence type="ECO:0000313" key="2">
    <source>
        <dbReference type="Proteomes" id="UP000326759"/>
    </source>
</evidence>
<reference evidence="1 2" key="1">
    <citation type="journal article" date="2019" name="PLoS Biol.">
        <title>Sex chromosomes control vertical transmission of feminizing Wolbachia symbionts in an isopod.</title>
        <authorList>
            <person name="Becking T."/>
            <person name="Chebbi M.A."/>
            <person name="Giraud I."/>
            <person name="Moumen B."/>
            <person name="Laverre T."/>
            <person name="Caubet Y."/>
            <person name="Peccoud J."/>
            <person name="Gilbert C."/>
            <person name="Cordaux R."/>
        </authorList>
    </citation>
    <scope>NUCLEOTIDE SEQUENCE [LARGE SCALE GENOMIC DNA]</scope>
    <source>
        <strain evidence="1">ANa2</strain>
        <tissue evidence="1">Whole body excluding digestive tract and cuticle</tissue>
    </source>
</reference>
<dbReference type="OrthoDB" id="10283649at2759"/>
<proteinExistence type="predicted"/>
<sequence length="229" mass="26078">MRISESSQAGELNFLNMTTSLEHHNILSKKKIQSSSSSSSYCTNERSRYIHRCPFAHCPHQNSQQLGHHHDILNTSTHDENTSLGVKISLEAFNHSTSTSSSCSPTTLENWASLKKSDGLRQGRFIARGATKPFITSQDRQKAISYMLERMKIKKNLNKNVQNRIVASILALEKQVYLDSHTKEKYTENLAIKLFLISQELEKRKTVTNRRGESMYTDIALRDSASFKE</sequence>
<evidence type="ECO:0000313" key="1">
    <source>
        <dbReference type="EMBL" id="KAB7503672.1"/>
    </source>
</evidence>
<dbReference type="EMBL" id="SEYY01004712">
    <property type="protein sequence ID" value="KAB7503672.1"/>
    <property type="molecule type" value="Genomic_DNA"/>
</dbReference>
<protein>
    <submittedName>
        <fullName evidence="1">Uncharacterized protein</fullName>
    </submittedName>
</protein>
<dbReference type="AlphaFoldDB" id="A0A5N5TB01"/>
<accession>A0A5N5TB01</accession>
<gene>
    <name evidence="1" type="ORF">Anas_00709</name>
</gene>
<comment type="caution">
    <text evidence="1">The sequence shown here is derived from an EMBL/GenBank/DDBJ whole genome shotgun (WGS) entry which is preliminary data.</text>
</comment>
<organism evidence="1 2">
    <name type="scientific">Armadillidium nasatum</name>
    <dbReference type="NCBI Taxonomy" id="96803"/>
    <lineage>
        <taxon>Eukaryota</taxon>
        <taxon>Metazoa</taxon>
        <taxon>Ecdysozoa</taxon>
        <taxon>Arthropoda</taxon>
        <taxon>Crustacea</taxon>
        <taxon>Multicrustacea</taxon>
        <taxon>Malacostraca</taxon>
        <taxon>Eumalacostraca</taxon>
        <taxon>Peracarida</taxon>
        <taxon>Isopoda</taxon>
        <taxon>Oniscidea</taxon>
        <taxon>Crinocheta</taxon>
        <taxon>Armadillidiidae</taxon>
        <taxon>Armadillidium</taxon>
    </lineage>
</organism>
<dbReference type="Proteomes" id="UP000326759">
    <property type="component" value="Unassembled WGS sequence"/>
</dbReference>